<dbReference type="EMBL" id="MIGC01010305">
    <property type="protein sequence ID" value="PHJ14952.1"/>
    <property type="molecule type" value="Genomic_DNA"/>
</dbReference>
<evidence type="ECO:0008006" key="4">
    <source>
        <dbReference type="Google" id="ProtNLM"/>
    </source>
</evidence>
<dbReference type="AlphaFoldDB" id="A0A2C6KEH6"/>
<feature type="transmembrane region" description="Helical" evidence="1">
    <location>
        <begin position="20"/>
        <end position="40"/>
    </location>
</feature>
<keyword evidence="3" id="KW-1185">Reference proteome</keyword>
<comment type="caution">
    <text evidence="2">The sequence shown here is derived from an EMBL/GenBank/DDBJ whole genome shotgun (WGS) entry which is preliminary data.</text>
</comment>
<keyword evidence="1" id="KW-1133">Transmembrane helix</keyword>
<feature type="transmembrane region" description="Helical" evidence="1">
    <location>
        <begin position="85"/>
        <end position="105"/>
    </location>
</feature>
<proteinExistence type="predicted"/>
<evidence type="ECO:0000256" key="1">
    <source>
        <dbReference type="SAM" id="Phobius"/>
    </source>
</evidence>
<dbReference type="RefSeq" id="XP_067916686.1">
    <property type="nucleotide sequence ID" value="XM_068071338.1"/>
</dbReference>
<dbReference type="GeneID" id="94434549"/>
<protein>
    <recommendedName>
        <fullName evidence="4">Transmembrane protein</fullName>
    </recommendedName>
</protein>
<keyword evidence="1" id="KW-0472">Membrane</keyword>
<evidence type="ECO:0000313" key="3">
    <source>
        <dbReference type="Proteomes" id="UP000221165"/>
    </source>
</evidence>
<sequence>MNLTYNPKTVDIQNTRDFSMFIYLSIYPCIFNLYVSIYIYRYALLLTLIDMIISERTIRPRAIVASQLSIYLSICIYLSVSIYLYISICIYLSFFLYVYGCMCIIW</sequence>
<accession>A0A2C6KEH6</accession>
<name>A0A2C6KEH6_9APIC</name>
<evidence type="ECO:0000313" key="2">
    <source>
        <dbReference type="EMBL" id="PHJ14952.1"/>
    </source>
</evidence>
<keyword evidence="1" id="KW-0812">Transmembrane</keyword>
<organism evidence="2 3">
    <name type="scientific">Cystoisospora suis</name>
    <dbReference type="NCBI Taxonomy" id="483139"/>
    <lineage>
        <taxon>Eukaryota</taxon>
        <taxon>Sar</taxon>
        <taxon>Alveolata</taxon>
        <taxon>Apicomplexa</taxon>
        <taxon>Conoidasida</taxon>
        <taxon>Coccidia</taxon>
        <taxon>Eucoccidiorida</taxon>
        <taxon>Eimeriorina</taxon>
        <taxon>Sarcocystidae</taxon>
        <taxon>Cystoisospora</taxon>
    </lineage>
</organism>
<gene>
    <name evidence="2" type="ORF">CSUI_011237</name>
</gene>
<dbReference type="Proteomes" id="UP000221165">
    <property type="component" value="Unassembled WGS sequence"/>
</dbReference>
<dbReference type="VEuPathDB" id="ToxoDB:CSUI_011237"/>
<reference evidence="2 3" key="1">
    <citation type="journal article" date="2017" name="Int. J. Parasitol.">
        <title>The genome of the protozoan parasite Cystoisospora suis and a reverse vaccinology approach to identify vaccine candidates.</title>
        <authorList>
            <person name="Palmieri N."/>
            <person name="Shrestha A."/>
            <person name="Ruttkowski B."/>
            <person name="Beck T."/>
            <person name="Vogl C."/>
            <person name="Tomley F."/>
            <person name="Blake D.P."/>
            <person name="Joachim A."/>
        </authorList>
    </citation>
    <scope>NUCLEOTIDE SEQUENCE [LARGE SCALE GENOMIC DNA]</scope>
    <source>
        <strain evidence="2 3">Wien I</strain>
    </source>
</reference>